<evidence type="ECO:0000313" key="1">
    <source>
        <dbReference type="EMBL" id="SDG72210.1"/>
    </source>
</evidence>
<dbReference type="Pfam" id="PF10127">
    <property type="entry name" value="RlaP"/>
    <property type="match status" value="1"/>
</dbReference>
<dbReference type="EMBL" id="FNCV01000002">
    <property type="protein sequence ID" value="SDG72210.1"/>
    <property type="molecule type" value="Genomic_DNA"/>
</dbReference>
<dbReference type="OrthoDB" id="9796845at2"/>
<sequence length="263" mass="27903">MSPLAVTQPGAPADWLADRLPEGAEPLLVAEIGPVALGLEEGPPTLGVVIAMPVPWYLSLSEGVDCLEVPAEGDRPALWVREVRGFLRLARRSHPEVYELAKSPRRHLDGGLGGELEALMAAGWSRQAIAGHAFALAKRALPTYFDPRQGGTLVKYLHVVRPLLMVEALRADPAALPPVDLAALLARGVPGADPGLADDLLWLAGQAATPPEARDTARRAGLDRWINDLLDRAEATLAALPAEPPPLEAAETLFRRLIGAAAS</sequence>
<reference evidence="2" key="1">
    <citation type="submission" date="2016-10" db="EMBL/GenBank/DDBJ databases">
        <authorList>
            <person name="Varghese N."/>
            <person name="Submissions S."/>
        </authorList>
    </citation>
    <scope>NUCLEOTIDE SEQUENCE [LARGE SCALE GENOMIC DNA]</scope>
    <source>
        <strain evidence="2">930I</strain>
    </source>
</reference>
<name>A0A1G7WLW5_9PROT</name>
<keyword evidence="2" id="KW-1185">Reference proteome</keyword>
<dbReference type="AlphaFoldDB" id="A0A1G7WLW5"/>
<evidence type="ECO:0000313" key="2">
    <source>
        <dbReference type="Proteomes" id="UP000217076"/>
    </source>
</evidence>
<dbReference type="GO" id="GO:0016740">
    <property type="term" value="F:transferase activity"/>
    <property type="evidence" value="ECO:0007669"/>
    <property type="project" value="UniProtKB-KW"/>
</dbReference>
<proteinExistence type="predicted"/>
<protein>
    <submittedName>
        <fullName evidence="1">Predicted nucleotidyltransferase</fullName>
    </submittedName>
</protein>
<accession>A0A1G7WLW5</accession>
<dbReference type="Proteomes" id="UP000217076">
    <property type="component" value="Unassembled WGS sequence"/>
</dbReference>
<gene>
    <name evidence="1" type="ORF">SAMN05421742_102226</name>
</gene>
<keyword evidence="1" id="KW-0808">Transferase</keyword>
<organism evidence="1 2">
    <name type="scientific">Roseospirillum parvum</name>
    <dbReference type="NCBI Taxonomy" id="83401"/>
    <lineage>
        <taxon>Bacteria</taxon>
        <taxon>Pseudomonadati</taxon>
        <taxon>Pseudomonadota</taxon>
        <taxon>Alphaproteobacteria</taxon>
        <taxon>Rhodospirillales</taxon>
        <taxon>Rhodospirillaceae</taxon>
        <taxon>Roseospirillum</taxon>
    </lineage>
</organism>
<dbReference type="InterPro" id="IPR018775">
    <property type="entry name" value="RlaP"/>
</dbReference>
<dbReference type="STRING" id="83401.SAMN05421742_102226"/>
<dbReference type="RefSeq" id="WP_092615876.1">
    <property type="nucleotide sequence ID" value="NZ_FNCV01000002.1"/>
</dbReference>